<feature type="transmembrane region" description="Helical" evidence="5">
    <location>
        <begin position="62"/>
        <end position="79"/>
    </location>
</feature>
<evidence type="ECO:0000256" key="1">
    <source>
        <dbReference type="ARBA" id="ARBA00004370"/>
    </source>
</evidence>
<evidence type="ECO:0008006" key="8">
    <source>
        <dbReference type="Google" id="ProtNLM"/>
    </source>
</evidence>
<organism evidence="6 7">
    <name type="scientific">Microvirga subterranea</name>
    <dbReference type="NCBI Taxonomy" id="186651"/>
    <lineage>
        <taxon>Bacteria</taxon>
        <taxon>Pseudomonadati</taxon>
        <taxon>Pseudomonadota</taxon>
        <taxon>Alphaproteobacteria</taxon>
        <taxon>Hyphomicrobiales</taxon>
        <taxon>Methylobacteriaceae</taxon>
        <taxon>Microvirga</taxon>
    </lineage>
</organism>
<keyword evidence="2 5" id="KW-0812">Transmembrane</keyword>
<comment type="subcellular location">
    <subcellularLocation>
        <location evidence="1">Membrane</location>
    </subcellularLocation>
</comment>
<feature type="transmembrane region" description="Helical" evidence="5">
    <location>
        <begin position="6"/>
        <end position="24"/>
    </location>
</feature>
<dbReference type="SUPFAM" id="SSF161084">
    <property type="entry name" value="MAPEG domain-like"/>
    <property type="match status" value="1"/>
</dbReference>
<accession>A0A370HSG6</accession>
<keyword evidence="3 5" id="KW-1133">Transmembrane helix</keyword>
<keyword evidence="4 5" id="KW-0472">Membrane</keyword>
<dbReference type="AlphaFoldDB" id="A0A370HSG6"/>
<dbReference type="Pfam" id="PF01124">
    <property type="entry name" value="MAPEG"/>
    <property type="match status" value="1"/>
</dbReference>
<dbReference type="GO" id="GO:0016020">
    <property type="term" value="C:membrane"/>
    <property type="evidence" value="ECO:0007669"/>
    <property type="project" value="UniProtKB-SubCell"/>
</dbReference>
<feature type="transmembrane region" description="Helical" evidence="5">
    <location>
        <begin position="116"/>
        <end position="137"/>
    </location>
</feature>
<dbReference type="EMBL" id="QQBB01000003">
    <property type="protein sequence ID" value="RDI59884.1"/>
    <property type="molecule type" value="Genomic_DNA"/>
</dbReference>
<evidence type="ECO:0000256" key="2">
    <source>
        <dbReference type="ARBA" id="ARBA00022692"/>
    </source>
</evidence>
<evidence type="ECO:0000256" key="3">
    <source>
        <dbReference type="ARBA" id="ARBA00022989"/>
    </source>
</evidence>
<proteinExistence type="predicted"/>
<feature type="transmembrane region" description="Helical" evidence="5">
    <location>
        <begin position="85"/>
        <end position="104"/>
    </location>
</feature>
<keyword evidence="7" id="KW-1185">Reference proteome</keyword>
<evidence type="ECO:0000313" key="7">
    <source>
        <dbReference type="Proteomes" id="UP000254925"/>
    </source>
</evidence>
<dbReference type="Proteomes" id="UP000254925">
    <property type="component" value="Unassembled WGS sequence"/>
</dbReference>
<dbReference type="Gene3D" id="1.20.120.550">
    <property type="entry name" value="Membrane associated eicosanoid/glutathione metabolism-like domain"/>
    <property type="match status" value="1"/>
</dbReference>
<name>A0A370HSG6_9HYPH</name>
<dbReference type="InterPro" id="IPR001129">
    <property type="entry name" value="Membr-assoc_MAPEG"/>
</dbReference>
<reference evidence="6 7" key="1">
    <citation type="submission" date="2018-07" db="EMBL/GenBank/DDBJ databases">
        <title>Genomic Encyclopedia of Type Strains, Phase IV (KMG-IV): sequencing the most valuable type-strain genomes for metagenomic binning, comparative biology and taxonomic classification.</title>
        <authorList>
            <person name="Goeker M."/>
        </authorList>
    </citation>
    <scope>NUCLEOTIDE SEQUENCE [LARGE SCALE GENOMIC DNA]</scope>
    <source>
        <strain evidence="6 7">DSM 14364</strain>
    </source>
</reference>
<gene>
    <name evidence="6" type="ORF">DES45_103140</name>
</gene>
<evidence type="ECO:0000313" key="6">
    <source>
        <dbReference type="EMBL" id="RDI59884.1"/>
    </source>
</evidence>
<dbReference type="RefSeq" id="WP_114769609.1">
    <property type="nucleotide sequence ID" value="NZ_QQBB01000003.1"/>
</dbReference>
<evidence type="ECO:0000256" key="4">
    <source>
        <dbReference type="ARBA" id="ARBA00023136"/>
    </source>
</evidence>
<dbReference type="OrthoDB" id="5516290at2"/>
<evidence type="ECO:0000256" key="5">
    <source>
        <dbReference type="SAM" id="Phobius"/>
    </source>
</evidence>
<protein>
    <recommendedName>
        <fullName evidence="8">MAPEG family protein</fullName>
    </recommendedName>
</protein>
<sequence length="143" mass="16034">MSISAVLLPVFVQVALTFLLLMWMGRSRIGSIRAGDVKVRDIALGERNWPPRIQQIANSYHSQFELPVLFYAIVALALITRKADLVFVVLSWVFVVSRLVHAAIHTTSNRVQQRFTAFLVGVIVLMAMWIVFALRILSAEAGI</sequence>
<dbReference type="InterPro" id="IPR023352">
    <property type="entry name" value="MAPEG-like_dom_sf"/>
</dbReference>
<comment type="caution">
    <text evidence="6">The sequence shown here is derived from an EMBL/GenBank/DDBJ whole genome shotgun (WGS) entry which is preliminary data.</text>
</comment>